<dbReference type="EMBL" id="CM018033">
    <property type="protein sequence ID" value="KAA8545166.1"/>
    <property type="molecule type" value="Genomic_DNA"/>
</dbReference>
<proteinExistence type="predicted"/>
<accession>A0A5J5BRD9</accession>
<dbReference type="AlphaFoldDB" id="A0A5J5BRD9"/>
<evidence type="ECO:0000313" key="1">
    <source>
        <dbReference type="EMBL" id="KAA8545166.1"/>
    </source>
</evidence>
<dbReference type="Proteomes" id="UP000325577">
    <property type="component" value="Linkage Group LG10"/>
</dbReference>
<gene>
    <name evidence="1" type="ORF">F0562_019946</name>
</gene>
<evidence type="ECO:0000313" key="2">
    <source>
        <dbReference type="Proteomes" id="UP000325577"/>
    </source>
</evidence>
<sequence length="318" mass="35305">MAYIEETEMVEEVGLSKGYYFLSKMEVGMVVEEFPTGGFGGLGGDDERTLFGVWLDPEEKSEFLGDDKFGNIEEFKALDEIRIEQEEELHGAWGGYGLVCTFCSRLQGEMAAGVGDGIAKFIGEVTEQGDSFDTFREMISDVSLRLPTEALESRLLDECEGLLCTFCSRLQGAWKGYKCKSEARVEMEAGVGDGIAKFIGEFTEQVDIFDTVREMISDVSLKLPAEASESHLLDECEGLLCTFCSRLQGAWEGYVCKSEARVEMEAGVGDGIAKFIGEVTEQGDRFDMFRKMISDVSLRLTAEALESRLLDECESQRE</sequence>
<name>A0A5J5BRD9_9ASTE</name>
<keyword evidence="2" id="KW-1185">Reference proteome</keyword>
<organism evidence="1 2">
    <name type="scientific">Nyssa sinensis</name>
    <dbReference type="NCBI Taxonomy" id="561372"/>
    <lineage>
        <taxon>Eukaryota</taxon>
        <taxon>Viridiplantae</taxon>
        <taxon>Streptophyta</taxon>
        <taxon>Embryophyta</taxon>
        <taxon>Tracheophyta</taxon>
        <taxon>Spermatophyta</taxon>
        <taxon>Magnoliopsida</taxon>
        <taxon>eudicotyledons</taxon>
        <taxon>Gunneridae</taxon>
        <taxon>Pentapetalae</taxon>
        <taxon>asterids</taxon>
        <taxon>Cornales</taxon>
        <taxon>Nyssaceae</taxon>
        <taxon>Nyssa</taxon>
    </lineage>
</organism>
<protein>
    <submittedName>
        <fullName evidence="1">Uncharacterized protein</fullName>
    </submittedName>
</protein>
<dbReference type="OrthoDB" id="10455453at2759"/>
<reference evidence="1 2" key="1">
    <citation type="submission" date="2019-09" db="EMBL/GenBank/DDBJ databases">
        <title>A chromosome-level genome assembly of the Chinese tupelo Nyssa sinensis.</title>
        <authorList>
            <person name="Yang X."/>
            <person name="Kang M."/>
            <person name="Yang Y."/>
            <person name="Xiong H."/>
            <person name="Wang M."/>
            <person name="Zhang Z."/>
            <person name="Wang Z."/>
            <person name="Wu H."/>
            <person name="Ma T."/>
            <person name="Liu J."/>
            <person name="Xi Z."/>
        </authorList>
    </citation>
    <scope>NUCLEOTIDE SEQUENCE [LARGE SCALE GENOMIC DNA]</scope>
    <source>
        <strain evidence="1">J267</strain>
        <tissue evidence="1">Leaf</tissue>
    </source>
</reference>